<feature type="chain" id="PRO_5043566080" evidence="3">
    <location>
        <begin position="25"/>
        <end position="190"/>
    </location>
</feature>
<dbReference type="PANTHER" id="PTHR30329">
    <property type="entry name" value="STATOR ELEMENT OF FLAGELLAR MOTOR COMPLEX"/>
    <property type="match status" value="1"/>
</dbReference>
<protein>
    <submittedName>
        <fullName evidence="6">OmpA family protein</fullName>
    </submittedName>
</protein>
<dbReference type="PANTHER" id="PTHR30329:SF21">
    <property type="entry name" value="LIPOPROTEIN YIAD-RELATED"/>
    <property type="match status" value="1"/>
</dbReference>
<proteinExistence type="predicted"/>
<keyword evidence="1" id="KW-0472">Membrane</keyword>
<dbReference type="Proteomes" id="UP001208540">
    <property type="component" value="Unassembled WGS sequence"/>
</dbReference>
<dbReference type="RefSeq" id="WP_265350960.1">
    <property type="nucleotide sequence ID" value="NZ_JAMQPL010000001.1"/>
</dbReference>
<dbReference type="PROSITE" id="PS51123">
    <property type="entry name" value="OMPA_2"/>
    <property type="match status" value="1"/>
</dbReference>
<organism evidence="6 7">
    <name type="scientific">Leptospira soteropolitanensis</name>
    <dbReference type="NCBI Taxonomy" id="2950025"/>
    <lineage>
        <taxon>Bacteria</taxon>
        <taxon>Pseudomonadati</taxon>
        <taxon>Spirochaetota</taxon>
        <taxon>Spirochaetia</taxon>
        <taxon>Leptospirales</taxon>
        <taxon>Leptospiraceae</taxon>
        <taxon>Leptospira</taxon>
    </lineage>
</organism>
<dbReference type="CDD" id="cd07185">
    <property type="entry name" value="OmpA_C-like"/>
    <property type="match status" value="1"/>
</dbReference>
<reference evidence="6 8" key="1">
    <citation type="submission" date="2022-06" db="EMBL/GenBank/DDBJ databases">
        <title>Leptospira isolates from biofilms formed at urban environments.</title>
        <authorList>
            <person name="Ribeiro P.S."/>
            <person name="Sousa T."/>
            <person name="Carvalho N."/>
            <person name="Aburjaile F."/>
            <person name="Neves F."/>
            <person name="Oliveira D."/>
            <person name="Blanco L."/>
            <person name="Lima J."/>
            <person name="Costa F."/>
            <person name="Brenig B."/>
            <person name="Soares S."/>
            <person name="Ramos R."/>
            <person name="Goes-Neto A."/>
            <person name="Matiuzzi M."/>
            <person name="Azevedo V."/>
            <person name="Ristow P."/>
        </authorList>
    </citation>
    <scope>NUCLEOTIDE SEQUENCE</scope>
    <source>
        <strain evidence="5 8">VSF19</strain>
        <strain evidence="6">VSF20</strain>
    </source>
</reference>
<dbReference type="InterPro" id="IPR050330">
    <property type="entry name" value="Bact_OuterMem_StrucFunc"/>
</dbReference>
<keyword evidence="3" id="KW-0732">Signal</keyword>
<feature type="compositionally biased region" description="Low complexity" evidence="2">
    <location>
        <begin position="34"/>
        <end position="45"/>
    </location>
</feature>
<feature type="region of interest" description="Disordered" evidence="2">
    <location>
        <begin position="25"/>
        <end position="45"/>
    </location>
</feature>
<evidence type="ECO:0000256" key="1">
    <source>
        <dbReference type="PROSITE-ProRule" id="PRU00473"/>
    </source>
</evidence>
<evidence type="ECO:0000259" key="4">
    <source>
        <dbReference type="PROSITE" id="PS51123"/>
    </source>
</evidence>
<gene>
    <name evidence="5" type="ORF">ND861_01060</name>
    <name evidence="6" type="ORF">ND862_01065</name>
</gene>
<dbReference type="EMBL" id="JAMQPL010000001">
    <property type="protein sequence ID" value="MCW7528789.1"/>
    <property type="molecule type" value="Genomic_DNA"/>
</dbReference>
<evidence type="ECO:0000313" key="7">
    <source>
        <dbReference type="Proteomes" id="UP001208540"/>
    </source>
</evidence>
<keyword evidence="8" id="KW-1185">Reference proteome</keyword>
<evidence type="ECO:0000256" key="2">
    <source>
        <dbReference type="SAM" id="MobiDB-lite"/>
    </source>
</evidence>
<dbReference type="AlphaFoldDB" id="A0AAW5V769"/>
<feature type="domain" description="OmpA-like" evidence="4">
    <location>
        <begin position="64"/>
        <end position="190"/>
    </location>
</feature>
<dbReference type="SUPFAM" id="SSF103088">
    <property type="entry name" value="OmpA-like"/>
    <property type="match status" value="1"/>
</dbReference>
<dbReference type="InterPro" id="IPR006665">
    <property type="entry name" value="OmpA-like"/>
</dbReference>
<comment type="caution">
    <text evidence="6">The sequence shown here is derived from an EMBL/GenBank/DDBJ whole genome shotgun (WGS) entry which is preliminary data.</text>
</comment>
<dbReference type="GO" id="GO:0016020">
    <property type="term" value="C:membrane"/>
    <property type="evidence" value="ECO:0007669"/>
    <property type="project" value="UniProtKB-UniRule"/>
</dbReference>
<dbReference type="Gene3D" id="3.30.1330.60">
    <property type="entry name" value="OmpA-like domain"/>
    <property type="match status" value="1"/>
</dbReference>
<dbReference type="NCBIfam" id="NF047653">
    <property type="entry name" value="OMPLoa22Lepto"/>
    <property type="match status" value="1"/>
</dbReference>
<evidence type="ECO:0000313" key="6">
    <source>
        <dbReference type="EMBL" id="MCW7528789.1"/>
    </source>
</evidence>
<accession>A0AAW5V769</accession>
<name>A0AAW5V769_9LEPT</name>
<feature type="signal peptide" evidence="3">
    <location>
        <begin position="1"/>
        <end position="24"/>
    </location>
</feature>
<dbReference type="Pfam" id="PF00691">
    <property type="entry name" value="OmpA"/>
    <property type="match status" value="1"/>
</dbReference>
<evidence type="ECO:0000256" key="3">
    <source>
        <dbReference type="SAM" id="SignalP"/>
    </source>
</evidence>
<dbReference type="Proteomes" id="UP001208912">
    <property type="component" value="Unassembled WGS sequence"/>
</dbReference>
<sequence length="190" mass="20568">MMKKGFFLSLILLAGLSLSLTNCSSSEEKETPKDTTSSTTGTTSTVSSRDLNAALLDEINVALKDYRYPDGVRRRGFSYKQADIQAEDFKTWAKDNVSYIKDALAKLPEGYALEVTGHADASGPEEAEGAKKGNGYYSQIRSDAVKDALVKQGIPADRIVTKAAGSSKPISGFDEKDGINRRVTFQVVSK</sequence>
<dbReference type="InterPro" id="IPR036737">
    <property type="entry name" value="OmpA-like_sf"/>
</dbReference>
<evidence type="ECO:0000313" key="5">
    <source>
        <dbReference type="EMBL" id="MCW7524921.1"/>
    </source>
</evidence>
<dbReference type="EMBL" id="JAMQPM010000001">
    <property type="protein sequence ID" value="MCW7524921.1"/>
    <property type="molecule type" value="Genomic_DNA"/>
</dbReference>
<evidence type="ECO:0000313" key="8">
    <source>
        <dbReference type="Proteomes" id="UP001208912"/>
    </source>
</evidence>